<proteinExistence type="predicted"/>
<dbReference type="PANTHER" id="PTHR47357:SF1">
    <property type="entry name" value="SPINDLE POLE BODY COMPONENT 110"/>
    <property type="match status" value="1"/>
</dbReference>
<dbReference type="Proteomes" id="UP001190700">
    <property type="component" value="Unassembled WGS sequence"/>
</dbReference>
<sequence length="1454" mass="160619">MPSLNSHVSQWQIQLLSGREQRIGLRKTPLPRNLEDGVPRGVLALANAKASAWESPRRIKDVPKRERRTRFQAEDVPKLDLDNAVGYDPDELGESGSGVSEETDENMPLASQAKQDIKGASRISGSTSTNGSVRSAAMANVRSRLPGPTPNPPPRHLEFKTPAARPAAAGYPPEHNDDGGALLDSAQAPRSAQGLPMPAVSVGATTGSAPQRRNAPDAGLQSRGAIGVPVRGAAHQKVLSTTGSAAPAPRPTPVRTDAAVMRLPNPHSPVRGEPGARDRQSSRQKTRPGGPAAQDDLLTLHDQVEALTDDLETHRAGESRLQSINMQLRQRLEEYQLQNKENVARAEAELTALQHDMEKTLRQQNALEEALERAATEKHVLQEELERKEKVHSDQVGRLQGAVSQLGEEHAVSQATAKRAEEAQRAVQSAEVELAHRVQGAEAEAQRVTVELTYVRKKADEYASELRKLIEAQEADFHWESLATRSLQRRVLLRLQSSSRTSAYMRGGKELARSFRAAVIQRRFLKQWKLNRRFAVHGRALLARCEMDWLALALVRWHNAIMALRAAHHYDALARLHHARAMSHRTLKGWCAYCEMCTLRQEEFVQLQRAAALHFNAVLETRAIVGWEQWLEEVGRPRQALLRRTDAHYFSVLLKRVLLPWLKYCRWKARIRLGTVRAEHARTVALLRGGLKGLQEHVVLRAAIRGMQLAADNSLSALHWRHWRGALGNVVSERQERARGQELRARVSGRCHLRSWLRAVLGINTRRAAIELAHRHVRMQLMGKALAAWEGGSLKEQEMRQAAWEETRSMLRFGLSRWRGYLRLCRSKKAGVRRAHILRQRHKHRTCRRLFDTWDFNVVRKKRLLEQVEGMILRRSHTVLRKMMATWQTEARCALRETLVQTKEQLTVTTRGFDEKDGRLTSADMENLQLIDRLHELSSEVSRAQAQVTEKERVVQEMQQAAEEAAVVENSLRGDLGVVHAAAREHSEEAARLRQALSKQSEDGTSTAMQHAMERAGEVPVIGVGGVAPQEAIAALRAELEEKQQVLEACELALSETTERLNNMNHHTDTRVTSAFEMTTAMRQLLEEKEQRIQELQGMMEQQEMLVNSATCKATASEQALERAVEARDRRLAELESINSSLQADIHDSREVVDQARRARSNRDAEVTQLEYEVRLLSERQSRQGEARRLEKQELDAELLALGLNAVGSAPSASAADSIAAALAGNWRPGLHDAGGDGERHADQLEGVPTSSVPADPATWSSSMPMTAHYMRPEGPSAQGTPAPPHSQKPAMGDGASEASGVPRAGLPAGAKEPPWLRNHQNVQVPVSSAGPVVPPPAAGSLAPSLPGASGPAAASPGIQLPPAPQDYPLNLSSMGGALKRGPGAAPTTPSAYARYGDSRLATPMELFRSDSLVQAEEPPADKGEASPEEAGSLHDEIQALQKRILDRLKSPGN</sequence>
<dbReference type="GO" id="GO:0005856">
    <property type="term" value="C:cytoskeleton"/>
    <property type="evidence" value="ECO:0007669"/>
    <property type="project" value="TreeGrafter"/>
</dbReference>
<feature type="region of interest" description="Disordered" evidence="2">
    <location>
        <begin position="164"/>
        <end position="223"/>
    </location>
</feature>
<feature type="region of interest" description="Disordered" evidence="2">
    <location>
        <begin position="1408"/>
        <end position="1436"/>
    </location>
</feature>
<feature type="region of interest" description="Disordered" evidence="2">
    <location>
        <begin position="81"/>
        <end position="135"/>
    </location>
</feature>
<feature type="compositionally biased region" description="Low complexity" evidence="2">
    <location>
        <begin position="164"/>
        <end position="173"/>
    </location>
</feature>
<feature type="coiled-coil region" evidence="1">
    <location>
        <begin position="318"/>
        <end position="433"/>
    </location>
</feature>
<feature type="region of interest" description="Disordered" evidence="2">
    <location>
        <begin position="1272"/>
        <end position="1312"/>
    </location>
</feature>
<evidence type="ECO:0000256" key="2">
    <source>
        <dbReference type="SAM" id="MobiDB-lite"/>
    </source>
</evidence>
<feature type="region of interest" description="Disordered" evidence="2">
    <location>
        <begin position="236"/>
        <end position="297"/>
    </location>
</feature>
<dbReference type="GO" id="GO:0005200">
    <property type="term" value="F:structural constituent of cytoskeleton"/>
    <property type="evidence" value="ECO:0007669"/>
    <property type="project" value="TreeGrafter"/>
</dbReference>
<evidence type="ECO:0000313" key="4">
    <source>
        <dbReference type="Proteomes" id="UP001190700"/>
    </source>
</evidence>
<feature type="compositionally biased region" description="Low complexity" evidence="2">
    <location>
        <begin position="1339"/>
        <end position="1358"/>
    </location>
</feature>
<evidence type="ECO:0000256" key="1">
    <source>
        <dbReference type="SAM" id="Coils"/>
    </source>
</evidence>
<feature type="compositionally biased region" description="Basic and acidic residues" evidence="2">
    <location>
        <begin position="1230"/>
        <end position="1244"/>
    </location>
</feature>
<name>A0AAE0LLM3_9CHLO</name>
<feature type="region of interest" description="Disordered" evidence="2">
    <location>
        <begin position="1230"/>
        <end position="1258"/>
    </location>
</feature>
<protein>
    <submittedName>
        <fullName evidence="3">Uncharacterized protein</fullName>
    </submittedName>
</protein>
<evidence type="ECO:0000313" key="3">
    <source>
        <dbReference type="EMBL" id="KAK3289385.1"/>
    </source>
</evidence>
<organism evidence="3 4">
    <name type="scientific">Cymbomonas tetramitiformis</name>
    <dbReference type="NCBI Taxonomy" id="36881"/>
    <lineage>
        <taxon>Eukaryota</taxon>
        <taxon>Viridiplantae</taxon>
        <taxon>Chlorophyta</taxon>
        <taxon>Pyramimonadophyceae</taxon>
        <taxon>Pyramimonadales</taxon>
        <taxon>Pyramimonadaceae</taxon>
        <taxon>Cymbomonas</taxon>
    </lineage>
</organism>
<gene>
    <name evidence="3" type="ORF">CYMTET_3184</name>
</gene>
<reference evidence="3 4" key="1">
    <citation type="journal article" date="2015" name="Genome Biol. Evol.">
        <title>Comparative Genomics of a Bacterivorous Green Alga Reveals Evolutionary Causalities and Consequences of Phago-Mixotrophic Mode of Nutrition.</title>
        <authorList>
            <person name="Burns J.A."/>
            <person name="Paasch A."/>
            <person name="Narechania A."/>
            <person name="Kim E."/>
        </authorList>
    </citation>
    <scope>NUCLEOTIDE SEQUENCE [LARGE SCALE GENOMIC DNA]</scope>
    <source>
        <strain evidence="3 4">PLY_AMNH</strain>
    </source>
</reference>
<feature type="coiled-coil region" evidence="1">
    <location>
        <begin position="1033"/>
        <end position="1106"/>
    </location>
</feature>
<dbReference type="PANTHER" id="PTHR47357">
    <property type="entry name" value="COP1-INTERACTIVE PROTEIN 1"/>
    <property type="match status" value="1"/>
</dbReference>
<feature type="compositionally biased region" description="Basic and acidic residues" evidence="2">
    <location>
        <begin position="1420"/>
        <end position="1436"/>
    </location>
</feature>
<keyword evidence="1" id="KW-0175">Coiled coil</keyword>
<feature type="coiled-coil region" evidence="1">
    <location>
        <begin position="927"/>
        <end position="1003"/>
    </location>
</feature>
<feature type="compositionally biased region" description="Polar residues" evidence="2">
    <location>
        <begin position="1249"/>
        <end position="1258"/>
    </location>
</feature>
<feature type="compositionally biased region" description="Polar residues" evidence="2">
    <location>
        <begin position="123"/>
        <end position="133"/>
    </location>
</feature>
<comment type="caution">
    <text evidence="3">The sequence shown here is derived from an EMBL/GenBank/DDBJ whole genome shotgun (WGS) entry which is preliminary data.</text>
</comment>
<accession>A0AAE0LLM3</accession>
<feature type="region of interest" description="Disordered" evidence="2">
    <location>
        <begin position="1327"/>
        <end position="1393"/>
    </location>
</feature>
<keyword evidence="4" id="KW-1185">Reference proteome</keyword>
<dbReference type="EMBL" id="LGRX02000153">
    <property type="protein sequence ID" value="KAK3289385.1"/>
    <property type="molecule type" value="Genomic_DNA"/>
</dbReference>